<dbReference type="Proteomes" id="UP001272052">
    <property type="component" value="Unassembled WGS sequence"/>
</dbReference>
<dbReference type="EMBL" id="JAWDKC010000020">
    <property type="protein sequence ID" value="MDV0445636.1"/>
    <property type="molecule type" value="Genomic_DNA"/>
</dbReference>
<gene>
    <name evidence="3" type="ORF">MmiAt1_12250</name>
</gene>
<accession>A0ABU3VQF2</accession>
<keyword evidence="2" id="KW-0812">Transmembrane</keyword>
<evidence type="ECO:0000313" key="3">
    <source>
        <dbReference type="EMBL" id="MDV0445636.1"/>
    </source>
</evidence>
<feature type="transmembrane region" description="Helical" evidence="2">
    <location>
        <begin position="108"/>
        <end position="131"/>
    </location>
</feature>
<protein>
    <submittedName>
        <fullName evidence="3">Uncharacterized protein</fullName>
    </submittedName>
</protein>
<feature type="transmembrane region" description="Helical" evidence="2">
    <location>
        <begin position="75"/>
        <end position="96"/>
    </location>
</feature>
<proteinExistence type="predicted"/>
<organism evidence="3 4">
    <name type="scientific">Methanimicrococcus hacksteinii</name>
    <dbReference type="NCBI Taxonomy" id="3028293"/>
    <lineage>
        <taxon>Archaea</taxon>
        <taxon>Methanobacteriati</taxon>
        <taxon>Methanobacteriota</taxon>
        <taxon>Stenosarchaea group</taxon>
        <taxon>Methanomicrobia</taxon>
        <taxon>Methanosarcinales</taxon>
        <taxon>Methanosarcinaceae</taxon>
        <taxon>Methanimicrococcus</taxon>
    </lineage>
</organism>
<dbReference type="RefSeq" id="WP_318786058.1">
    <property type="nucleotide sequence ID" value="NZ_JAWDKC010000020.1"/>
</dbReference>
<evidence type="ECO:0000256" key="1">
    <source>
        <dbReference type="SAM" id="MobiDB-lite"/>
    </source>
</evidence>
<comment type="caution">
    <text evidence="3">The sequence shown here is derived from an EMBL/GenBank/DDBJ whole genome shotgun (WGS) entry which is preliminary data.</text>
</comment>
<keyword evidence="2" id="KW-1133">Transmembrane helix</keyword>
<keyword evidence="2" id="KW-0472">Membrane</keyword>
<feature type="compositionally biased region" description="Basic and acidic residues" evidence="1">
    <location>
        <begin position="165"/>
        <end position="175"/>
    </location>
</feature>
<evidence type="ECO:0000313" key="4">
    <source>
        <dbReference type="Proteomes" id="UP001272052"/>
    </source>
</evidence>
<evidence type="ECO:0000256" key="2">
    <source>
        <dbReference type="SAM" id="Phobius"/>
    </source>
</evidence>
<keyword evidence="4" id="KW-1185">Reference proteome</keyword>
<feature type="region of interest" description="Disordered" evidence="1">
    <location>
        <begin position="154"/>
        <end position="175"/>
    </location>
</feature>
<feature type="transmembrane region" description="Helical" evidence="2">
    <location>
        <begin position="12"/>
        <end position="31"/>
    </location>
</feature>
<name>A0ABU3VQF2_9EURY</name>
<feature type="transmembrane region" description="Helical" evidence="2">
    <location>
        <begin position="37"/>
        <end position="54"/>
    </location>
</feature>
<sequence length="175" mass="20042">MAKDFYKMLTLAGWVLLVCSVIQIFLFPIFIFPLPFLYIPTAILFLIAAFAKKMETAFPSYLNNDKESFIYNLKFVSYALYIAAVLPLVLGIYNYMTMETDPSFWRSLINLFGLGLTTISVLILFITGYAIKMLNYGTKNLQVYTIGYNTSNSAGRDSEEYNSDADYREENDDLH</sequence>
<reference evidence="3 4" key="1">
    <citation type="submission" date="2023-06" db="EMBL/GenBank/DDBJ databases">
        <title>Genome sequence of Methanimicrococcus sp. At1.</title>
        <authorList>
            <person name="Protasov E."/>
            <person name="Platt K."/>
            <person name="Poehlein A."/>
            <person name="Daniel R."/>
            <person name="Brune A."/>
        </authorList>
    </citation>
    <scope>NUCLEOTIDE SEQUENCE [LARGE SCALE GENOMIC DNA]</scope>
    <source>
        <strain evidence="3 4">At1</strain>
    </source>
</reference>